<keyword evidence="7 14" id="KW-0862">Zinc</keyword>
<dbReference type="PANTHER" id="PTHR11777">
    <property type="entry name" value="ALANYL-TRNA SYNTHETASE"/>
    <property type="match status" value="1"/>
</dbReference>
<dbReference type="InterPro" id="IPR002318">
    <property type="entry name" value="Ala-tRNA-lgiase_IIc"/>
</dbReference>
<dbReference type="PRINTS" id="PR00980">
    <property type="entry name" value="TRNASYNTHALA"/>
</dbReference>
<dbReference type="InterPro" id="IPR018162">
    <property type="entry name" value="Ala-tRNA-ligase_IIc_anticod-bd"/>
</dbReference>
<dbReference type="GeneID" id="58097388"/>
<evidence type="ECO:0000256" key="12">
    <source>
        <dbReference type="ARBA" id="ARBA00024779"/>
    </source>
</evidence>
<dbReference type="InterPro" id="IPR009000">
    <property type="entry name" value="Transl_B-barrel_sf"/>
</dbReference>
<keyword evidence="10 14" id="KW-0648">Protein biosynthesis</keyword>
<dbReference type="RefSeq" id="WP_046467732.1">
    <property type="nucleotide sequence ID" value="NZ_BKAS01000006.1"/>
</dbReference>
<dbReference type="SUPFAM" id="SSF101353">
    <property type="entry name" value="Putative anticodon-binding domain of alanyl-tRNA synthetase (AlaRS)"/>
    <property type="match status" value="1"/>
</dbReference>
<dbReference type="InterPro" id="IPR003156">
    <property type="entry name" value="DHHA1_dom"/>
</dbReference>
<dbReference type="PROSITE" id="PS50860">
    <property type="entry name" value="AA_TRNA_LIGASE_II_ALA"/>
    <property type="match status" value="1"/>
</dbReference>
<dbReference type="SUPFAM" id="SSF55186">
    <property type="entry name" value="ThrRS/AlaRS common domain"/>
    <property type="match status" value="1"/>
</dbReference>
<dbReference type="GO" id="GO:0006419">
    <property type="term" value="P:alanyl-tRNA aminoacylation"/>
    <property type="evidence" value="ECO:0007669"/>
    <property type="project" value="UniProtKB-UniRule"/>
</dbReference>
<comment type="similarity">
    <text evidence="1 14">Belongs to the class-II aminoacyl-tRNA synthetase family.</text>
</comment>
<evidence type="ECO:0000259" key="16">
    <source>
        <dbReference type="PROSITE" id="PS50860"/>
    </source>
</evidence>
<dbReference type="FunFam" id="3.30.980.10:FF:000004">
    <property type="entry name" value="Alanine--tRNA ligase, cytoplasmic"/>
    <property type="match status" value="1"/>
</dbReference>
<keyword evidence="5 14" id="KW-0479">Metal-binding</keyword>
<dbReference type="EC" id="6.1.1.7" evidence="14"/>
<evidence type="ECO:0000256" key="9">
    <source>
        <dbReference type="ARBA" id="ARBA00022884"/>
    </source>
</evidence>
<dbReference type="PANTHER" id="PTHR11777:SF9">
    <property type="entry name" value="ALANINE--TRNA LIGASE, CYTOPLASMIC"/>
    <property type="match status" value="1"/>
</dbReference>
<dbReference type="Gene3D" id="3.10.310.40">
    <property type="match status" value="1"/>
</dbReference>
<feature type="binding site" evidence="14">
    <location>
        <position position="667"/>
    </location>
    <ligand>
        <name>Zn(2+)</name>
        <dbReference type="ChEBI" id="CHEBI:29105"/>
    </ligand>
</feature>
<dbReference type="EMBL" id="LAKJ01000013">
    <property type="protein sequence ID" value="KKI63557.1"/>
    <property type="molecule type" value="Genomic_DNA"/>
</dbReference>
<dbReference type="InterPro" id="IPR018165">
    <property type="entry name" value="Ala-tRNA-synth_IIc_core"/>
</dbReference>
<keyword evidence="11 14" id="KW-0030">Aminoacyl-tRNA synthetase</keyword>
<keyword evidence="4 14" id="KW-0436">Ligase</keyword>
<evidence type="ECO:0000256" key="7">
    <source>
        <dbReference type="ARBA" id="ARBA00022833"/>
    </source>
</evidence>
<dbReference type="Gene3D" id="3.30.54.20">
    <property type="match status" value="1"/>
</dbReference>
<evidence type="ECO:0000256" key="13">
    <source>
        <dbReference type="ARBA" id="ARBA00048300"/>
    </source>
</evidence>
<dbReference type="SMART" id="SM00863">
    <property type="entry name" value="tRNA_SAD"/>
    <property type="match status" value="1"/>
</dbReference>
<dbReference type="Pfam" id="PF07973">
    <property type="entry name" value="tRNA_SAD"/>
    <property type="match status" value="1"/>
</dbReference>
<keyword evidence="2 14" id="KW-0963">Cytoplasm</keyword>
<dbReference type="Gene3D" id="3.30.930.10">
    <property type="entry name" value="Bira Bifunctional Protein, Domain 2"/>
    <property type="match status" value="1"/>
</dbReference>
<evidence type="ECO:0000256" key="6">
    <source>
        <dbReference type="ARBA" id="ARBA00022741"/>
    </source>
</evidence>
<keyword evidence="6 14" id="KW-0547">Nucleotide-binding</keyword>
<accession>A0A0M2NU90</accession>
<evidence type="ECO:0000256" key="3">
    <source>
        <dbReference type="ARBA" id="ARBA00022555"/>
    </source>
</evidence>
<keyword evidence="9 14" id="KW-0694">RNA-binding</keyword>
<dbReference type="Pfam" id="PF02272">
    <property type="entry name" value="DHHA1"/>
    <property type="match status" value="1"/>
</dbReference>
<dbReference type="GO" id="GO:0004813">
    <property type="term" value="F:alanine-tRNA ligase activity"/>
    <property type="evidence" value="ECO:0007669"/>
    <property type="project" value="UniProtKB-UniRule"/>
</dbReference>
<dbReference type="FunFam" id="3.30.54.20:FF:000001">
    <property type="entry name" value="Alanine--tRNA ligase"/>
    <property type="match status" value="1"/>
</dbReference>
<comment type="caution">
    <text evidence="17">The sequence shown here is derived from an EMBL/GenBank/DDBJ whole genome shotgun (WGS) entry which is preliminary data.</text>
</comment>
<dbReference type="HAMAP" id="MF_00036_B">
    <property type="entry name" value="Ala_tRNA_synth_B"/>
    <property type="match status" value="1"/>
</dbReference>
<organism evidence="17 18">
    <name type="scientific">Staphylococcus cohnii subsp. cohnii</name>
    <dbReference type="NCBI Taxonomy" id="74704"/>
    <lineage>
        <taxon>Bacteria</taxon>
        <taxon>Bacillati</taxon>
        <taxon>Bacillota</taxon>
        <taxon>Bacilli</taxon>
        <taxon>Bacillales</taxon>
        <taxon>Staphylococcaceae</taxon>
        <taxon>Staphylococcus</taxon>
        <taxon>Staphylococcus cohnii species complex</taxon>
    </lineage>
</organism>
<proteinExistence type="inferred from homology"/>
<evidence type="ECO:0000256" key="5">
    <source>
        <dbReference type="ARBA" id="ARBA00022723"/>
    </source>
</evidence>
<comment type="function">
    <text evidence="12 14">Catalyzes the attachment of alanine to tRNA(Ala) in a two-step reaction: alanine is first activated by ATP to form Ala-AMP and then transferred to the acceptor end of tRNA(Ala). Also edits incorrectly charged Ser-tRNA(Ala) and Gly-tRNA(Ala) via its editing domain.</text>
</comment>
<dbReference type="SUPFAM" id="SSF55681">
    <property type="entry name" value="Class II aaRS and biotin synthetases"/>
    <property type="match status" value="1"/>
</dbReference>
<evidence type="ECO:0000256" key="11">
    <source>
        <dbReference type="ARBA" id="ARBA00023146"/>
    </source>
</evidence>
<dbReference type="InterPro" id="IPR012947">
    <property type="entry name" value="tRNA_SAD"/>
</dbReference>
<evidence type="ECO:0000256" key="4">
    <source>
        <dbReference type="ARBA" id="ARBA00022598"/>
    </source>
</evidence>
<reference evidence="17 18" key="1">
    <citation type="submission" date="2015-03" db="EMBL/GenBank/DDBJ databases">
        <title>Genome Assembly of Staphylococcus cohnii subsp. cohnii strain G22B2.</title>
        <authorList>
            <person name="Nair G."/>
            <person name="Kaur G."/>
            <person name="Khatri I."/>
            <person name="Singh N.K."/>
            <person name="Sathyabama S."/>
            <person name="Maurya S.K."/>
            <person name="Subramanian S."/>
            <person name="Agrewala J.N."/>
            <person name="Mayilraj S."/>
        </authorList>
    </citation>
    <scope>NUCLEOTIDE SEQUENCE [LARGE SCALE GENOMIC DNA]</scope>
    <source>
        <strain evidence="17 18">G22B2</strain>
    </source>
</reference>
<dbReference type="FunFam" id="2.40.30.130:FF:000001">
    <property type="entry name" value="Alanine--tRNA ligase"/>
    <property type="match status" value="1"/>
</dbReference>
<dbReference type="AlphaFoldDB" id="A0A0M2NU90"/>
<dbReference type="SUPFAM" id="SSF50447">
    <property type="entry name" value="Translation proteins"/>
    <property type="match status" value="1"/>
</dbReference>
<gene>
    <name evidence="14" type="primary">alaS</name>
    <name evidence="17" type="ORF">UF66_0604</name>
</gene>
<protein>
    <recommendedName>
        <fullName evidence="14">Alanine--tRNA ligase</fullName>
        <ecNumber evidence="14">6.1.1.7</ecNumber>
    </recommendedName>
    <alternativeName>
        <fullName evidence="14">Alanyl-tRNA synthetase</fullName>
        <shortName evidence="14">AlaRS</shortName>
    </alternativeName>
</protein>
<dbReference type="CDD" id="cd00673">
    <property type="entry name" value="AlaRS_core"/>
    <property type="match status" value="1"/>
</dbReference>
<feature type="binding site" evidence="14">
    <location>
        <position position="569"/>
    </location>
    <ligand>
        <name>Zn(2+)</name>
        <dbReference type="ChEBI" id="CHEBI:29105"/>
    </ligand>
</feature>
<sequence>MKNLKASEIRQNFIDYFVEQGHMVEPSAPLVPIDDDSLLWINSGVATLKKYFDGRETPKKPRIVNSQKAIRTNDIENVGFTARHHTFFEMLGNFSIGDYFKKEAIEFAWAFLTNEKWMAMDPKRLYVTIHPEDREAYKIWNEDIGLEESRIIRIEGNFWDIGEGPSGPNTEIFYDRGDQFGQDDPAEEMYPGGENERFLEVWNLVFSEFNHNKDHTYTPLPNKNIDTGMGLERMASIAQNVRTNYETDLFMPIINEVEKVSGKKYLEKDTYVVAFKVISDHIRTISFAIADGALPANEGRGYVLRRLLRRAVRFSQSLDINEPFMYKLVDIVADIMEPYYPNVKEKADFIKRVIKSEEERFHETLEEGLAILNNLIAKAKSTTNEISGKDAFKLYDTYGFPVELTEEIATQENLSVDMNTFEDEMQKQRDRARQARQNSQSMQVQSDILKKITTESQFVGYDVMDQKTFITDIIYNGNFVNEAEAGEIIYFILKETPFYAVSGGQVADEGTISNEQFEIKVTEVTKAPNGQNLHKGEIQFGTVKKNDEVLASVNHVERRDIKKNHSATHLLHAALKEVLGDHVNQAGSLVEAERLRFDFTHFGPLTQDEIDHVERRVNEEIWNSIDVNIQEMPIAEAKKLGAMALFGEKYGDVVRVVNMAPFSIELCGGIHVNNTSEIGLFKIVSESGTGAGVRRIEAFTGKSAFLYLETIQEQFNAVKAQVKVKSDDQVLDKVIQMQVDEKELSKQLEQRNKEITTLKMGDITNQVEDINGFKVLATEVEVANAKAIRETMDDFKSKLQDAIIILISNIDGKVSLVATVPKELTDSVKAGDIIKNMAPIVGGKGGGRPDMAQGGGTQPENITESLRFIKDYIKSL</sequence>
<dbReference type="GO" id="GO:0002161">
    <property type="term" value="F:aminoacyl-tRNA deacylase activity"/>
    <property type="evidence" value="ECO:0007669"/>
    <property type="project" value="TreeGrafter"/>
</dbReference>
<dbReference type="PATRIC" id="fig|74704.6.peg.619"/>
<comment type="subcellular location">
    <subcellularLocation>
        <location evidence="14">Cytoplasm</location>
    </subcellularLocation>
</comment>
<dbReference type="FunFam" id="3.10.310.40:FF:000001">
    <property type="entry name" value="Alanine--tRNA ligase"/>
    <property type="match status" value="1"/>
</dbReference>
<comment type="cofactor">
    <cofactor evidence="14">
        <name>Zn(2+)</name>
        <dbReference type="ChEBI" id="CHEBI:29105"/>
    </cofactor>
    <text evidence="14">Binds 1 zinc ion per subunit.</text>
</comment>
<evidence type="ECO:0000313" key="17">
    <source>
        <dbReference type="EMBL" id="KKI63557.1"/>
    </source>
</evidence>
<dbReference type="Gene3D" id="3.30.980.10">
    <property type="entry name" value="Threonyl-trna Synthetase, Chain A, domain 2"/>
    <property type="match status" value="1"/>
</dbReference>
<evidence type="ECO:0000256" key="10">
    <source>
        <dbReference type="ARBA" id="ARBA00022917"/>
    </source>
</evidence>
<evidence type="ECO:0000256" key="14">
    <source>
        <dbReference type="HAMAP-Rule" id="MF_00036"/>
    </source>
</evidence>
<name>A0A0M2NU90_STACC</name>
<dbReference type="FunFam" id="3.30.930.10:FF:000046">
    <property type="entry name" value="Alanine--tRNA ligase"/>
    <property type="match status" value="1"/>
</dbReference>
<dbReference type="NCBIfam" id="TIGR00344">
    <property type="entry name" value="alaS"/>
    <property type="match status" value="1"/>
</dbReference>
<dbReference type="InterPro" id="IPR018164">
    <property type="entry name" value="Ala-tRNA-synth_IIc_N"/>
</dbReference>
<dbReference type="InterPro" id="IPR050058">
    <property type="entry name" value="Ala-tRNA_ligase"/>
</dbReference>
<keyword evidence="15" id="KW-0175">Coiled coil</keyword>
<dbReference type="Pfam" id="PF01411">
    <property type="entry name" value="tRNA-synt_2c"/>
    <property type="match status" value="1"/>
</dbReference>
<feature type="domain" description="Alanyl-transfer RNA synthetases family profile" evidence="16">
    <location>
        <begin position="4"/>
        <end position="710"/>
    </location>
</feature>
<feature type="binding site" evidence="14">
    <location>
        <position position="671"/>
    </location>
    <ligand>
        <name>Zn(2+)</name>
        <dbReference type="ChEBI" id="CHEBI:29105"/>
    </ligand>
</feature>
<feature type="coiled-coil region" evidence="15">
    <location>
        <begin position="411"/>
        <end position="445"/>
    </location>
</feature>
<keyword evidence="3 14" id="KW-0820">tRNA-binding</keyword>
<dbReference type="GO" id="GO:0008270">
    <property type="term" value="F:zinc ion binding"/>
    <property type="evidence" value="ECO:0007669"/>
    <property type="project" value="UniProtKB-UniRule"/>
</dbReference>
<keyword evidence="8 14" id="KW-0067">ATP-binding</keyword>
<evidence type="ECO:0000256" key="8">
    <source>
        <dbReference type="ARBA" id="ARBA00022840"/>
    </source>
</evidence>
<evidence type="ECO:0000256" key="2">
    <source>
        <dbReference type="ARBA" id="ARBA00022490"/>
    </source>
</evidence>
<dbReference type="Gene3D" id="2.40.30.130">
    <property type="match status" value="1"/>
</dbReference>
<dbReference type="GO" id="GO:0005524">
    <property type="term" value="F:ATP binding"/>
    <property type="evidence" value="ECO:0007669"/>
    <property type="project" value="UniProtKB-UniRule"/>
</dbReference>
<dbReference type="InterPro" id="IPR023033">
    <property type="entry name" value="Ala_tRNA_ligase_euk/bac"/>
</dbReference>
<dbReference type="GO" id="GO:0000049">
    <property type="term" value="F:tRNA binding"/>
    <property type="evidence" value="ECO:0007669"/>
    <property type="project" value="UniProtKB-KW"/>
</dbReference>
<comment type="domain">
    <text evidence="14">Consists of three domains; the N-terminal catalytic domain, the editing domain and the C-terminal C-Ala domain. The editing domain removes incorrectly charged amino acids, while the C-Ala domain, along with tRNA(Ala), serves as a bridge to cooperatively bring together the editing and aminoacylation centers thus stimulating deacylation of misacylated tRNAs.</text>
</comment>
<comment type="catalytic activity">
    <reaction evidence="13 14">
        <text>tRNA(Ala) + L-alanine + ATP = L-alanyl-tRNA(Ala) + AMP + diphosphate</text>
        <dbReference type="Rhea" id="RHEA:12540"/>
        <dbReference type="Rhea" id="RHEA-COMP:9657"/>
        <dbReference type="Rhea" id="RHEA-COMP:9923"/>
        <dbReference type="ChEBI" id="CHEBI:30616"/>
        <dbReference type="ChEBI" id="CHEBI:33019"/>
        <dbReference type="ChEBI" id="CHEBI:57972"/>
        <dbReference type="ChEBI" id="CHEBI:78442"/>
        <dbReference type="ChEBI" id="CHEBI:78497"/>
        <dbReference type="ChEBI" id="CHEBI:456215"/>
        <dbReference type="EC" id="6.1.1.7"/>
    </reaction>
</comment>
<dbReference type="GO" id="GO:0005829">
    <property type="term" value="C:cytosol"/>
    <property type="evidence" value="ECO:0007669"/>
    <property type="project" value="TreeGrafter"/>
</dbReference>
<dbReference type="GO" id="GO:0016740">
    <property type="term" value="F:transferase activity"/>
    <property type="evidence" value="ECO:0007669"/>
    <property type="project" value="UniProtKB-ARBA"/>
</dbReference>
<feature type="binding site" evidence="14">
    <location>
        <position position="565"/>
    </location>
    <ligand>
        <name>Zn(2+)</name>
        <dbReference type="ChEBI" id="CHEBI:29105"/>
    </ligand>
</feature>
<evidence type="ECO:0000256" key="15">
    <source>
        <dbReference type="SAM" id="Coils"/>
    </source>
</evidence>
<evidence type="ECO:0000313" key="18">
    <source>
        <dbReference type="Proteomes" id="UP000034455"/>
    </source>
</evidence>
<dbReference type="InterPro" id="IPR045864">
    <property type="entry name" value="aa-tRNA-synth_II/BPL/LPL"/>
</dbReference>
<dbReference type="InterPro" id="IPR018163">
    <property type="entry name" value="Thr/Ala-tRNA-synth_IIc_edit"/>
</dbReference>
<evidence type="ECO:0000256" key="1">
    <source>
        <dbReference type="ARBA" id="ARBA00008226"/>
    </source>
</evidence>
<dbReference type="Proteomes" id="UP000034455">
    <property type="component" value="Unassembled WGS sequence"/>
</dbReference>
<dbReference type="GO" id="GO:0140096">
    <property type="term" value="F:catalytic activity, acting on a protein"/>
    <property type="evidence" value="ECO:0007669"/>
    <property type="project" value="UniProtKB-ARBA"/>
</dbReference>